<feature type="compositionally biased region" description="Basic residues" evidence="1">
    <location>
        <begin position="45"/>
        <end position="69"/>
    </location>
</feature>
<accession>S9UMZ7</accession>
<proteinExistence type="predicted"/>
<dbReference type="Proteomes" id="UP000015354">
    <property type="component" value="Unassembled WGS sequence"/>
</dbReference>
<keyword evidence="3" id="KW-1185">Reference proteome</keyword>
<feature type="region of interest" description="Disordered" evidence="1">
    <location>
        <begin position="1"/>
        <end position="76"/>
    </location>
</feature>
<dbReference type="PANTHER" id="PTHR35615">
    <property type="entry name" value="PRESENT IN THE OUTER MITOCHONDRIAL MEMBRANE PROTEOME 22-RELATED"/>
    <property type="match status" value="1"/>
</dbReference>
<evidence type="ECO:0000313" key="2">
    <source>
        <dbReference type="EMBL" id="EPY16056.1"/>
    </source>
</evidence>
<name>S9UMZ7_9TRYP</name>
<reference evidence="2 3" key="1">
    <citation type="journal article" date="2013" name="PLoS ONE">
        <title>Predicting the Proteins of Angomonas deanei, Strigomonas culicis and Their Respective Endosymbionts Reveals New Aspects of the Trypanosomatidae Family.</title>
        <authorList>
            <person name="Motta M.C."/>
            <person name="Martins A.C."/>
            <person name="de Souza S.S."/>
            <person name="Catta-Preta C.M."/>
            <person name="Silva R."/>
            <person name="Klein C.C."/>
            <person name="de Almeida L.G."/>
            <person name="de Lima Cunha O."/>
            <person name="Ciapina L.P."/>
            <person name="Brocchi M."/>
            <person name="Colabardini A.C."/>
            <person name="de Araujo Lima B."/>
            <person name="Machado C.R."/>
            <person name="de Almeida Soares C.M."/>
            <person name="Probst C.M."/>
            <person name="de Menezes C.B."/>
            <person name="Thompson C.E."/>
            <person name="Bartholomeu D.C."/>
            <person name="Gradia D.F."/>
            <person name="Pavoni D.P."/>
            <person name="Grisard E.C."/>
            <person name="Fantinatti-Garboggini F."/>
            <person name="Marchini F.K."/>
            <person name="Rodrigues-Luiz G.F."/>
            <person name="Wagner G."/>
            <person name="Goldman G.H."/>
            <person name="Fietto J.L."/>
            <person name="Elias M.C."/>
            <person name="Goldman M.H."/>
            <person name="Sagot M.F."/>
            <person name="Pereira M."/>
            <person name="Stoco P.H."/>
            <person name="de Mendonca-Neto R.P."/>
            <person name="Teixeira S.M."/>
            <person name="Maciel T.E."/>
            <person name="de Oliveira Mendes T.A."/>
            <person name="Urmenyi T.P."/>
            <person name="de Souza W."/>
            <person name="Schenkman S."/>
            <person name="de Vasconcelos A.T."/>
        </authorList>
    </citation>
    <scope>NUCLEOTIDE SEQUENCE [LARGE SCALE GENOMIC DNA]</scope>
</reference>
<dbReference type="EMBL" id="ATMH01011569">
    <property type="protein sequence ID" value="EPY16056.1"/>
    <property type="molecule type" value="Genomic_DNA"/>
</dbReference>
<comment type="caution">
    <text evidence="2">The sequence shown here is derived from an EMBL/GenBank/DDBJ whole genome shotgun (WGS) entry which is preliminary data.</text>
</comment>
<feature type="region of interest" description="Disordered" evidence="1">
    <location>
        <begin position="106"/>
        <end position="133"/>
    </location>
</feature>
<feature type="region of interest" description="Disordered" evidence="1">
    <location>
        <begin position="663"/>
        <end position="698"/>
    </location>
</feature>
<dbReference type="AlphaFoldDB" id="S9UMZ7"/>
<sequence>MSSSRAPRPARASSRSSTSSSRPRPTRGRATTTRSRCGGATSARRPARTRRAASGRHPRRRTRRRRRTGRSPSADPLEGYFSEFLFALYDMDDCVPPEVKEFYASSEVEPRAAQPEQTASESTKEAQGDGTGDGAYLQSSLFDIFSAGYEDGGVVEPPKASPPPPEETVVVVPSHSRVMGLAVVVGQTDQYVVKHAHHITVKEANQALSEYDVDEALRRDAGAPLNSVLLQETSLQMAEGHRTTLLALVGQGGGAACLSMLTSTLEGILSTTAAKKGTLAAGTDFFYKAEVSLFHIQDEQRVVDLYNPSKGSFPIVGISNPVVGRWLDGLQLREVSAARDAAAALAPFQGWLHNKKPTADEEEETLGMLVLLRQVQGGGDAKLVYLSSLLALVSRSGERMQQMCIRPETLAPSMRGLVRRIGQGTYTVAAAVLAKETPNDQQLLTHCRDLSAIQNDSIQSGNLDRYIKFAKTDLDQVEAAATGRDDDTVAMRRSMFAQMEQFLVLAERVGLRNTLQLAKKMSELQQHASAANQHAAELRRLRRHLVLFDASYCHYYFHNVRFLNVFSSFMEKAKKRFGNELFPDLMGMDNNCNNNYSNNNNMSAVNYEERNQIWLAYSLSQKYILTQLTTRYQDAAGERSDGREPSVADCFVKLLDGTREADDGRRRALLPSPSGFGGDDDDDECDSEGDTPTKDAKKKRAWLLCQSRQGAQA</sequence>
<evidence type="ECO:0000256" key="1">
    <source>
        <dbReference type="SAM" id="MobiDB-lite"/>
    </source>
</evidence>
<feature type="compositionally biased region" description="Low complexity" evidence="1">
    <location>
        <begin position="1"/>
        <end position="44"/>
    </location>
</feature>
<protein>
    <submittedName>
        <fullName evidence="2">Uncharacterized protein</fullName>
    </submittedName>
</protein>
<dbReference type="OrthoDB" id="10434792at2759"/>
<feature type="compositionally biased region" description="Acidic residues" evidence="1">
    <location>
        <begin position="678"/>
        <end position="689"/>
    </location>
</feature>
<evidence type="ECO:0000313" key="3">
    <source>
        <dbReference type="Proteomes" id="UP000015354"/>
    </source>
</evidence>
<gene>
    <name evidence="2" type="ORF">STCU_11578</name>
</gene>
<organism evidence="2 3">
    <name type="scientific">Strigomonas culicis</name>
    <dbReference type="NCBI Taxonomy" id="28005"/>
    <lineage>
        <taxon>Eukaryota</taxon>
        <taxon>Discoba</taxon>
        <taxon>Euglenozoa</taxon>
        <taxon>Kinetoplastea</taxon>
        <taxon>Metakinetoplastina</taxon>
        <taxon>Trypanosomatida</taxon>
        <taxon>Trypanosomatidae</taxon>
        <taxon>Strigomonadinae</taxon>
        <taxon>Strigomonas</taxon>
    </lineage>
</organism>